<keyword evidence="4" id="KW-1185">Reference proteome</keyword>
<dbReference type="PANTHER" id="PTHR47595:SF1">
    <property type="entry name" value="MYB_SANT-LIKE DNA-BINDING DOMAIN-CONTAINING PROTEIN"/>
    <property type="match status" value="1"/>
</dbReference>
<organism evidence="3 4">
    <name type="scientific">Paramuricea clavata</name>
    <name type="common">Red gorgonian</name>
    <name type="synonym">Violescent sea-whip</name>
    <dbReference type="NCBI Taxonomy" id="317549"/>
    <lineage>
        <taxon>Eukaryota</taxon>
        <taxon>Metazoa</taxon>
        <taxon>Cnidaria</taxon>
        <taxon>Anthozoa</taxon>
        <taxon>Octocorallia</taxon>
        <taxon>Malacalcyonacea</taxon>
        <taxon>Plexauridae</taxon>
        <taxon>Paramuricea</taxon>
    </lineage>
</organism>
<dbReference type="PANTHER" id="PTHR47595">
    <property type="entry name" value="HEAT SHOCK 70 KDA PROTEIN 14"/>
    <property type="match status" value="1"/>
</dbReference>
<dbReference type="Proteomes" id="UP001152795">
    <property type="component" value="Unassembled WGS sequence"/>
</dbReference>
<dbReference type="EMBL" id="CACRXK020001060">
    <property type="protein sequence ID" value="CAB3986715.1"/>
    <property type="molecule type" value="Genomic_DNA"/>
</dbReference>
<dbReference type="OrthoDB" id="691673at2759"/>
<feature type="domain" description="Myb/SANT-like DNA-binding" evidence="2">
    <location>
        <begin position="9"/>
        <end position="102"/>
    </location>
</feature>
<gene>
    <name evidence="3" type="ORF">PACLA_8A061472</name>
</gene>
<reference evidence="3" key="1">
    <citation type="submission" date="2020-04" db="EMBL/GenBank/DDBJ databases">
        <authorList>
            <person name="Alioto T."/>
            <person name="Alioto T."/>
            <person name="Gomez Garrido J."/>
        </authorList>
    </citation>
    <scope>NUCLEOTIDE SEQUENCE</scope>
    <source>
        <strain evidence="3">A484AB</strain>
    </source>
</reference>
<dbReference type="InterPro" id="IPR044822">
    <property type="entry name" value="Myb_DNA-bind_4"/>
</dbReference>
<dbReference type="Pfam" id="PF13837">
    <property type="entry name" value="Myb_DNA-bind_4"/>
    <property type="match status" value="1"/>
</dbReference>
<feature type="region of interest" description="Disordered" evidence="1">
    <location>
        <begin position="211"/>
        <end position="255"/>
    </location>
</feature>
<evidence type="ECO:0000256" key="1">
    <source>
        <dbReference type="SAM" id="MobiDB-lite"/>
    </source>
</evidence>
<proteinExistence type="predicted"/>
<evidence type="ECO:0000313" key="4">
    <source>
        <dbReference type="Proteomes" id="UP001152795"/>
    </source>
</evidence>
<accession>A0A6S7G4N8</accession>
<dbReference type="AlphaFoldDB" id="A0A6S7G4N8"/>
<protein>
    <recommendedName>
        <fullName evidence="2">Myb/SANT-like DNA-binding domain-containing protein</fullName>
    </recommendedName>
</protein>
<evidence type="ECO:0000259" key="2">
    <source>
        <dbReference type="Pfam" id="PF13837"/>
    </source>
</evidence>
<sequence>MLTNTESVVWQDDATNFLIDVWGEEVIQLQLENCKTSKQTSKIYETILIQLQKNGHCEGFTSRDVVNKVKKLRQKYKAEKDKKRRSGSGKGKEWKFFSKLDAFLSTKPNVEPLLVVDTMAESSTNDETTRPETEETDDPVEDMIKKYGESQSHVQKCNTCEYEQVINSSGVLNLESGSVRVYADDDEFSCPNCENTGTAVPNCESTADSNYGSTAALPLDSDDDVPENVQPFSTDSAENKKSASSVSASGIKKRKRSNIEKSLDVVFQKFQENTKDDFSRLQKWEEEKMRKEHKFRMEEMALENQRRREDREHEMNLLRLLVHPQGPSPYPINPISNPMPHNYPNIHTPLPANTLSMSSTSGNYDTGNTETDSIGSIGKKTYFSL</sequence>
<name>A0A6S7G4N8_PARCT</name>
<feature type="compositionally biased region" description="Polar residues" evidence="1">
    <location>
        <begin position="230"/>
        <end position="248"/>
    </location>
</feature>
<evidence type="ECO:0000313" key="3">
    <source>
        <dbReference type="EMBL" id="CAB3986715.1"/>
    </source>
</evidence>
<comment type="caution">
    <text evidence="3">The sequence shown here is derived from an EMBL/GenBank/DDBJ whole genome shotgun (WGS) entry which is preliminary data.</text>
</comment>